<evidence type="ECO:0000256" key="1">
    <source>
        <dbReference type="SAM" id="Coils"/>
    </source>
</evidence>
<keyword evidence="3" id="KW-0472">Membrane</keyword>
<organism evidence="4 5">
    <name type="scientific">Streptomyces pimonensis</name>
    <dbReference type="NCBI Taxonomy" id="2860288"/>
    <lineage>
        <taxon>Bacteria</taxon>
        <taxon>Bacillati</taxon>
        <taxon>Actinomycetota</taxon>
        <taxon>Actinomycetes</taxon>
        <taxon>Kitasatosporales</taxon>
        <taxon>Streptomycetaceae</taxon>
        <taxon>Streptomyces</taxon>
    </lineage>
</organism>
<feature type="compositionally biased region" description="Low complexity" evidence="2">
    <location>
        <begin position="307"/>
        <end position="326"/>
    </location>
</feature>
<keyword evidence="3" id="KW-1133">Transmembrane helix</keyword>
<proteinExistence type="predicted"/>
<feature type="transmembrane region" description="Helical" evidence="3">
    <location>
        <begin position="39"/>
        <end position="59"/>
    </location>
</feature>
<dbReference type="RefSeq" id="WP_371237909.1">
    <property type="nucleotide sequence ID" value="NZ_JAHWZY010000009.1"/>
</dbReference>
<feature type="region of interest" description="Disordered" evidence="2">
    <location>
        <begin position="241"/>
        <end position="326"/>
    </location>
</feature>
<evidence type="ECO:0000256" key="3">
    <source>
        <dbReference type="SAM" id="Phobius"/>
    </source>
</evidence>
<name>A0ABV4IXG2_9ACTN</name>
<dbReference type="EMBL" id="JAHWZY010000009">
    <property type="protein sequence ID" value="MEZ3179370.1"/>
    <property type="molecule type" value="Genomic_DNA"/>
</dbReference>
<evidence type="ECO:0008006" key="6">
    <source>
        <dbReference type="Google" id="ProtNLM"/>
    </source>
</evidence>
<keyword evidence="1" id="KW-0175">Coiled coil</keyword>
<feature type="compositionally biased region" description="Basic and acidic residues" evidence="2">
    <location>
        <begin position="279"/>
        <end position="295"/>
    </location>
</feature>
<protein>
    <recommendedName>
        <fullName evidence="6">Secreted protein</fullName>
    </recommendedName>
</protein>
<feature type="transmembrane region" description="Helical" evidence="3">
    <location>
        <begin position="12"/>
        <end position="33"/>
    </location>
</feature>
<evidence type="ECO:0000313" key="4">
    <source>
        <dbReference type="EMBL" id="MEZ3179370.1"/>
    </source>
</evidence>
<comment type="caution">
    <text evidence="4">The sequence shown here is derived from an EMBL/GenBank/DDBJ whole genome shotgun (WGS) entry which is preliminary data.</text>
</comment>
<keyword evidence="3" id="KW-0812">Transmembrane</keyword>
<feature type="coiled-coil region" evidence="1">
    <location>
        <begin position="81"/>
        <end position="129"/>
    </location>
</feature>
<dbReference type="Proteomes" id="UP001567537">
    <property type="component" value="Unassembled WGS sequence"/>
</dbReference>
<feature type="compositionally biased region" description="Low complexity" evidence="2">
    <location>
        <begin position="241"/>
        <end position="252"/>
    </location>
</feature>
<keyword evidence="5" id="KW-1185">Reference proteome</keyword>
<sequence length="429" mass="44926">MPRGRHRHSPPLHRVLPPSAIAGVSVVCALGPWVFTQPMVLRVLAAVAAVTAIGGAVVMRHWDTQAGKRIADLTRARAHDEWRFEERIAELESDLEESRELRAKLEQRLRAKRTELAGLRNEHAALLRRYAASETDRASVLEERRVLETEVAVPARALPAGLTGAAAAAETPAAACETVEQDEAVAEEAPAAPSVFSPEGAELFLRAGAALARLAGAADAVEGGAVQDGAVEDGARAYVRADGAPGPAAADARTGDTPDDDGSPKGDDAPEGPEDDGPEPTKRPERKQAREDGAEGRTGAVDEPGRTTAFPTPAAPSAPSARQPSGHFTVPAAVAVVPPTAPVRRPASEDGFDFFGTKKETDGAALDAVQNEDLADVVGEEALALHKAEAEGRFKPADEEARGVGQVIDLTAHDETEHIDVEGLRSAAS</sequence>
<feature type="compositionally biased region" description="Acidic residues" evidence="2">
    <location>
        <begin position="269"/>
        <end position="278"/>
    </location>
</feature>
<accession>A0ABV4IXG2</accession>
<gene>
    <name evidence="4" type="ORF">KYY02_11915</name>
</gene>
<evidence type="ECO:0000313" key="5">
    <source>
        <dbReference type="Proteomes" id="UP001567537"/>
    </source>
</evidence>
<reference evidence="4 5" key="1">
    <citation type="journal article" date="2021" name="Res Sq">
        <title>Streptomyces Pimoensis sp. nov., Isolated From the Taklimakan Desert in Xinjiang, China.</title>
        <authorList>
            <person name="Zhang P."/>
            <person name="Luo X."/>
            <person name="Luo X."/>
            <person name="Liu Z."/>
            <person name="Xia Z."/>
            <person name="Wan C."/>
            <person name="zhang L."/>
        </authorList>
    </citation>
    <scope>NUCLEOTIDE SEQUENCE [LARGE SCALE GENOMIC DNA]</scope>
    <source>
        <strain evidence="4 5">TRM75549</strain>
    </source>
</reference>
<evidence type="ECO:0000256" key="2">
    <source>
        <dbReference type="SAM" id="MobiDB-lite"/>
    </source>
</evidence>